<reference evidence="1" key="1">
    <citation type="submission" date="2021-06" db="EMBL/GenBank/DDBJ databases">
        <title>Comparative genomics, transcriptomics and evolutionary studies reveal genomic signatures of adaptation to plant cell wall in hemibiotrophic fungi.</title>
        <authorList>
            <consortium name="DOE Joint Genome Institute"/>
            <person name="Baroncelli R."/>
            <person name="Diaz J.F."/>
            <person name="Benocci T."/>
            <person name="Peng M."/>
            <person name="Battaglia E."/>
            <person name="Haridas S."/>
            <person name="Andreopoulos W."/>
            <person name="Labutti K."/>
            <person name="Pangilinan J."/>
            <person name="Floch G.L."/>
            <person name="Makela M.R."/>
            <person name="Henrissat B."/>
            <person name="Grigoriev I.V."/>
            <person name="Crouch J.A."/>
            <person name="De Vries R.P."/>
            <person name="Sukno S.A."/>
            <person name="Thon M.R."/>
        </authorList>
    </citation>
    <scope>NUCLEOTIDE SEQUENCE</scope>
    <source>
        <strain evidence="1">CBS 102054</strain>
    </source>
</reference>
<dbReference type="Gene3D" id="3.40.50.150">
    <property type="entry name" value="Vaccinia Virus protein VP39"/>
    <property type="match status" value="1"/>
</dbReference>
<dbReference type="GeneID" id="85473595"/>
<evidence type="ECO:0000313" key="2">
    <source>
        <dbReference type="Proteomes" id="UP001243989"/>
    </source>
</evidence>
<dbReference type="Proteomes" id="UP001243989">
    <property type="component" value="Unassembled WGS sequence"/>
</dbReference>
<sequence>MHWHPDFSLMPKDQRKEPLRFDVDPSVLSVNKKLARAAWYFIRDAIQDLGPDKTALGNMERYHRSLYDWMEVNYKAGLDGKLARRSASWAKTSQGMRHMLFDEVAAQSVNQRLLCRVGKNLPRILRGQVAPLEVMMEGNLMYEFYEKALRCNRSYEQVQKFVHMYSMKHPRARVLEIGGGTGGCRRSVLNGLSGDTPDRRHRFASYTFTDVSAGFF</sequence>
<accession>A0AAI9ZEF2</accession>
<name>A0AAI9ZEF2_9PEZI</name>
<proteinExistence type="predicted"/>
<keyword evidence="2" id="KW-1185">Reference proteome</keyword>
<dbReference type="RefSeq" id="XP_060437976.1">
    <property type="nucleotide sequence ID" value="XM_060588733.1"/>
</dbReference>
<dbReference type="AlphaFoldDB" id="A0AAI9ZEF2"/>
<organism evidence="1 2">
    <name type="scientific">Colletotrichum phormii</name>
    <dbReference type="NCBI Taxonomy" id="359342"/>
    <lineage>
        <taxon>Eukaryota</taxon>
        <taxon>Fungi</taxon>
        <taxon>Dikarya</taxon>
        <taxon>Ascomycota</taxon>
        <taxon>Pezizomycotina</taxon>
        <taxon>Sordariomycetes</taxon>
        <taxon>Hypocreomycetidae</taxon>
        <taxon>Glomerellales</taxon>
        <taxon>Glomerellaceae</taxon>
        <taxon>Colletotrichum</taxon>
        <taxon>Colletotrichum acutatum species complex</taxon>
    </lineage>
</organism>
<evidence type="ECO:0000313" key="1">
    <source>
        <dbReference type="EMBL" id="KAK1621981.1"/>
    </source>
</evidence>
<comment type="caution">
    <text evidence="1">The sequence shown here is derived from an EMBL/GenBank/DDBJ whole genome shotgun (WGS) entry which is preliminary data.</text>
</comment>
<dbReference type="InterPro" id="IPR029063">
    <property type="entry name" value="SAM-dependent_MTases_sf"/>
</dbReference>
<gene>
    <name evidence="1" type="ORF">BDP81DRAFT_400759</name>
</gene>
<dbReference type="EMBL" id="JAHMHQ010000041">
    <property type="protein sequence ID" value="KAK1621981.1"/>
    <property type="molecule type" value="Genomic_DNA"/>
</dbReference>
<protein>
    <submittedName>
        <fullName evidence="1">Uncharacterized protein</fullName>
    </submittedName>
</protein>